<dbReference type="Proteomes" id="UP001239111">
    <property type="component" value="Chromosome 4"/>
</dbReference>
<protein>
    <submittedName>
        <fullName evidence="1">Uncharacterized protein</fullName>
    </submittedName>
</protein>
<comment type="caution">
    <text evidence="1">The sequence shown here is derived from an EMBL/GenBank/DDBJ whole genome shotgun (WGS) entry which is preliminary data.</text>
</comment>
<sequence length="420" mass="45419">MEGEVFDSTRLLINSFAYARTTRSKKSTFWRCVKYNPKTHSSPCPATASTQNINKANGKVVVTRGPNRSFHNHSPDPEHIKWARKEKCQIKSKRVQDSISSGECSNSPLQSDRILSSNIETTSGRINAANRTTANHLHTSHSKETDDLGTNTKDSESKLPNICVQTKELMKSDSCSSNTQKNEYDSDNSRGINGLTNSAVSSSASSPRATSSSNIKGETSSKISSIERPISDDPSIHRGSTVLDAKFARQGRNTHALCDAPLTFEEGNIVNEDIIEPPLSVSSSSNNVSSSVPSPKPVTVSMPCVTEPEAHRVPCTAISPTESSTINDLADGKTDGTRETLVTKEKTGNEAMLQILMSSFQTTIKTVQHLAELITEKEESFLSQNAEGLSNGFTTDATQGTSPDSTPTDAHNRAPSPMDQ</sequence>
<accession>A0ACC2N5Y2</accession>
<proteinExistence type="predicted"/>
<keyword evidence="2" id="KW-1185">Reference proteome</keyword>
<organism evidence="1 2">
    <name type="scientific">Eretmocerus hayati</name>
    <dbReference type="NCBI Taxonomy" id="131215"/>
    <lineage>
        <taxon>Eukaryota</taxon>
        <taxon>Metazoa</taxon>
        <taxon>Ecdysozoa</taxon>
        <taxon>Arthropoda</taxon>
        <taxon>Hexapoda</taxon>
        <taxon>Insecta</taxon>
        <taxon>Pterygota</taxon>
        <taxon>Neoptera</taxon>
        <taxon>Endopterygota</taxon>
        <taxon>Hymenoptera</taxon>
        <taxon>Apocrita</taxon>
        <taxon>Proctotrupomorpha</taxon>
        <taxon>Chalcidoidea</taxon>
        <taxon>Aphelinidae</taxon>
        <taxon>Aphelininae</taxon>
        <taxon>Eretmocerus</taxon>
    </lineage>
</organism>
<gene>
    <name evidence="1" type="ORF">QAD02_006717</name>
</gene>
<evidence type="ECO:0000313" key="2">
    <source>
        <dbReference type="Proteomes" id="UP001239111"/>
    </source>
</evidence>
<evidence type="ECO:0000313" key="1">
    <source>
        <dbReference type="EMBL" id="KAJ8665055.1"/>
    </source>
</evidence>
<reference evidence="1" key="1">
    <citation type="submission" date="2023-04" db="EMBL/GenBank/DDBJ databases">
        <title>A chromosome-level genome assembly of the parasitoid wasp Eretmocerus hayati.</title>
        <authorList>
            <person name="Zhong Y."/>
            <person name="Liu S."/>
            <person name="Liu Y."/>
        </authorList>
    </citation>
    <scope>NUCLEOTIDE SEQUENCE</scope>
    <source>
        <strain evidence="1">ZJU_SS_LIU_2023</strain>
    </source>
</reference>
<dbReference type="EMBL" id="CM056744">
    <property type="protein sequence ID" value="KAJ8665055.1"/>
    <property type="molecule type" value="Genomic_DNA"/>
</dbReference>
<name>A0ACC2N5Y2_9HYME</name>